<evidence type="ECO:0000256" key="7">
    <source>
        <dbReference type="ARBA" id="ARBA00023004"/>
    </source>
</evidence>
<evidence type="ECO:0000256" key="8">
    <source>
        <dbReference type="RuleBase" id="RU000683"/>
    </source>
</evidence>
<dbReference type="CDD" id="cd07252">
    <property type="entry name" value="BphC1-RGP6_N_like"/>
    <property type="match status" value="1"/>
</dbReference>
<evidence type="ECO:0000256" key="1">
    <source>
        <dbReference type="ARBA" id="ARBA00001954"/>
    </source>
</evidence>
<dbReference type="Pfam" id="PF22632">
    <property type="entry name" value="BphC_D1"/>
    <property type="match status" value="1"/>
</dbReference>
<dbReference type="Proteomes" id="UP000222106">
    <property type="component" value="Unassembled WGS sequence"/>
</dbReference>
<comment type="cofactor">
    <cofactor evidence="1 8">
        <name>Fe(2+)</name>
        <dbReference type="ChEBI" id="CHEBI:29033"/>
    </cofactor>
</comment>
<keyword evidence="3" id="KW-0479">Metal-binding</keyword>
<proteinExistence type="inferred from homology"/>
<sequence>MSTVTNLGYIVIGATDPDAWVTFARSFMGAMAETDDNENVYVRLDGYKYRLLVTKNDTDRLLASGWATRDRDHFNDVLDHVRSCGVEVSMGTPEECTLRGVESFFAVEDPAGNRHEICWGRTVDPRPFISENGISGFVTGDLGFGHVFLPCTHSYDACLDFYEKVFGFEYSDFFRIPHNYASGMKPGARVHFFHPENSRQHSLAIAELESSRGIHHFEVEVNSLDEVGRALDKAHALDIVARTLGRHVNDSVVSFYARTPSGFLVEYGYDGLQMDWDSHEVVNIPVGSYWGHKWL</sequence>
<feature type="domain" description="VOC" evidence="9">
    <location>
        <begin position="6"/>
        <end position="120"/>
    </location>
</feature>
<dbReference type="EMBL" id="PDJI01000004">
    <property type="protein sequence ID" value="PFG39824.1"/>
    <property type="molecule type" value="Genomic_DNA"/>
</dbReference>
<dbReference type="InterPro" id="IPR000486">
    <property type="entry name" value="Xdiol_ring_cleave_dOase_1/2"/>
</dbReference>
<evidence type="ECO:0000259" key="9">
    <source>
        <dbReference type="PROSITE" id="PS51819"/>
    </source>
</evidence>
<protein>
    <submittedName>
        <fullName evidence="10">3,4-dihydroxy-9,10-secoandrosta-1,3, 5(10)-triene-9,17-dione 4,5-dioxygenase</fullName>
    </submittedName>
</protein>
<dbReference type="Gene3D" id="3.10.180.10">
    <property type="entry name" value="2,3-Dihydroxybiphenyl 1,2-Dioxygenase, domain 1"/>
    <property type="match status" value="2"/>
</dbReference>
<reference evidence="10 11" key="1">
    <citation type="submission" date="2017-10" db="EMBL/GenBank/DDBJ databases">
        <title>Sequencing the genomes of 1000 actinobacteria strains.</title>
        <authorList>
            <person name="Klenk H.-P."/>
        </authorList>
    </citation>
    <scope>NUCLEOTIDE SEQUENCE [LARGE SCALE GENOMIC DNA]</scope>
    <source>
        <strain evidence="10 11">DSM 21838</strain>
    </source>
</reference>
<evidence type="ECO:0000256" key="4">
    <source>
        <dbReference type="ARBA" id="ARBA00022797"/>
    </source>
</evidence>
<evidence type="ECO:0000256" key="5">
    <source>
        <dbReference type="ARBA" id="ARBA00022964"/>
    </source>
</evidence>
<comment type="caution">
    <text evidence="10">The sequence shown here is derived from an EMBL/GenBank/DDBJ whole genome shotgun (WGS) entry which is preliminary data.</text>
</comment>
<dbReference type="GO" id="GO:0051213">
    <property type="term" value="F:dioxygenase activity"/>
    <property type="evidence" value="ECO:0007669"/>
    <property type="project" value="UniProtKB-KW"/>
</dbReference>
<accession>A0A2A9ELI3</accession>
<evidence type="ECO:0000256" key="3">
    <source>
        <dbReference type="ARBA" id="ARBA00022723"/>
    </source>
</evidence>
<evidence type="ECO:0000256" key="2">
    <source>
        <dbReference type="ARBA" id="ARBA00008784"/>
    </source>
</evidence>
<keyword evidence="6 8" id="KW-0560">Oxidoreductase</keyword>
<keyword evidence="11" id="KW-1185">Reference proteome</keyword>
<dbReference type="PROSITE" id="PS00082">
    <property type="entry name" value="EXTRADIOL_DIOXYGENAS"/>
    <property type="match status" value="1"/>
</dbReference>
<feature type="domain" description="VOC" evidence="9">
    <location>
        <begin position="143"/>
        <end position="270"/>
    </location>
</feature>
<evidence type="ECO:0000256" key="6">
    <source>
        <dbReference type="ARBA" id="ARBA00023002"/>
    </source>
</evidence>
<dbReference type="Pfam" id="PF00903">
    <property type="entry name" value="Glyoxalase"/>
    <property type="match status" value="1"/>
</dbReference>
<name>A0A2A9ELI3_9MICO</name>
<keyword evidence="5 8" id="KW-0223">Dioxygenase</keyword>
<dbReference type="GO" id="GO:0008198">
    <property type="term" value="F:ferrous iron binding"/>
    <property type="evidence" value="ECO:0007669"/>
    <property type="project" value="InterPro"/>
</dbReference>
<comment type="similarity">
    <text evidence="2 8">Belongs to the extradiol ring-cleavage dioxygenase family.</text>
</comment>
<dbReference type="RefSeq" id="WP_098483858.1">
    <property type="nucleotide sequence ID" value="NZ_PDJI01000004.1"/>
</dbReference>
<dbReference type="OrthoDB" id="6909416at2"/>
<dbReference type="SUPFAM" id="SSF54593">
    <property type="entry name" value="Glyoxalase/Bleomycin resistance protein/Dihydroxybiphenyl dioxygenase"/>
    <property type="match status" value="1"/>
</dbReference>
<keyword evidence="4 8" id="KW-0058">Aromatic hydrocarbons catabolism</keyword>
<dbReference type="InterPro" id="IPR029068">
    <property type="entry name" value="Glyas_Bleomycin-R_OHBP_Dase"/>
</dbReference>
<keyword evidence="7 8" id="KW-0408">Iron</keyword>
<dbReference type="InterPro" id="IPR004360">
    <property type="entry name" value="Glyas_Fos-R_dOase_dom"/>
</dbReference>
<dbReference type="InterPro" id="IPR037523">
    <property type="entry name" value="VOC_core"/>
</dbReference>
<evidence type="ECO:0000313" key="11">
    <source>
        <dbReference type="Proteomes" id="UP000222106"/>
    </source>
</evidence>
<dbReference type="AlphaFoldDB" id="A0A2A9ELI3"/>
<organism evidence="10 11">
    <name type="scientific">Georgenia soli</name>
    <dbReference type="NCBI Taxonomy" id="638953"/>
    <lineage>
        <taxon>Bacteria</taxon>
        <taxon>Bacillati</taxon>
        <taxon>Actinomycetota</taxon>
        <taxon>Actinomycetes</taxon>
        <taxon>Micrococcales</taxon>
        <taxon>Bogoriellaceae</taxon>
        <taxon>Georgenia</taxon>
    </lineage>
</organism>
<dbReference type="PROSITE" id="PS51819">
    <property type="entry name" value="VOC"/>
    <property type="match status" value="2"/>
</dbReference>
<gene>
    <name evidence="10" type="ORF">ATJ97_2342</name>
</gene>
<evidence type="ECO:0000313" key="10">
    <source>
        <dbReference type="EMBL" id="PFG39824.1"/>
    </source>
</evidence>